<sequence length="210" mass="23060">MIHRLLLTSMTLFSLATCQTQNAAKTETATNVTQNEVQTNTQTTTMTQPKKGEPEMSTGLPPDQEALDTAKKEQQQASTDKAGVIYLKEGENKFLKEYDMNVTFKRLVEDSRCPKGVQCVWAGNATAEIELMGTYTRPVTLKISTTDNASKGYYTTQEFNGYAISLVEVTPETTSAKGFNALKGSYKIALKFEKGNPVDSKTQRGGTTSK</sequence>
<evidence type="ECO:0000313" key="3">
    <source>
        <dbReference type="EMBL" id="AZI34194.1"/>
    </source>
</evidence>
<evidence type="ECO:0000256" key="1">
    <source>
        <dbReference type="SAM" id="MobiDB-lite"/>
    </source>
</evidence>
<reference evidence="4" key="1">
    <citation type="submission" date="2018-11" db="EMBL/GenBank/DDBJ databases">
        <title>Proposal to divide the Flavobacteriaceae and reorganize its genera based on Amino Acid Identity values calculated from whole genome sequences.</title>
        <authorList>
            <person name="Nicholson A.C."/>
            <person name="Gulvik C.A."/>
            <person name="Whitney A.M."/>
            <person name="Humrighouse B.W."/>
            <person name="Bell M."/>
            <person name="Holmes B."/>
            <person name="Steigerwalt A.G."/>
            <person name="Villarma A."/>
            <person name="Sheth M."/>
            <person name="Batra D."/>
            <person name="Pryor J."/>
            <person name="Bernardet J.-F."/>
            <person name="Hugo C."/>
            <person name="Kampfer P."/>
            <person name="Newman J.D."/>
            <person name="McQuiston J.R."/>
        </authorList>
    </citation>
    <scope>NUCLEOTIDE SEQUENCE [LARGE SCALE GENOMIC DNA]</scope>
    <source>
        <strain evidence="4">G0081</strain>
    </source>
</reference>
<proteinExistence type="predicted"/>
<feature type="compositionally biased region" description="Low complexity" evidence="1">
    <location>
        <begin position="28"/>
        <end position="48"/>
    </location>
</feature>
<evidence type="ECO:0000256" key="2">
    <source>
        <dbReference type="SAM" id="SignalP"/>
    </source>
</evidence>
<organism evidence="3 4">
    <name type="scientific">Kaistella carnis</name>
    <dbReference type="NCBI Taxonomy" id="1241979"/>
    <lineage>
        <taxon>Bacteria</taxon>
        <taxon>Pseudomonadati</taxon>
        <taxon>Bacteroidota</taxon>
        <taxon>Flavobacteriia</taxon>
        <taxon>Flavobacteriales</taxon>
        <taxon>Weeksellaceae</taxon>
        <taxon>Chryseobacterium group</taxon>
        <taxon>Kaistella</taxon>
    </lineage>
</organism>
<feature type="region of interest" description="Disordered" evidence="1">
    <location>
        <begin position="27"/>
        <end position="77"/>
    </location>
</feature>
<dbReference type="KEGG" id="ccas:EIB73_13860"/>
<gene>
    <name evidence="3" type="ORF">EIB73_13860</name>
</gene>
<dbReference type="Proteomes" id="UP000270185">
    <property type="component" value="Chromosome"/>
</dbReference>
<evidence type="ECO:0008006" key="5">
    <source>
        <dbReference type="Google" id="ProtNLM"/>
    </source>
</evidence>
<keyword evidence="2" id="KW-0732">Signal</keyword>
<dbReference type="AlphaFoldDB" id="A0A3G8XVE7"/>
<keyword evidence="4" id="KW-1185">Reference proteome</keyword>
<dbReference type="EMBL" id="CP034159">
    <property type="protein sequence ID" value="AZI34194.1"/>
    <property type="molecule type" value="Genomic_DNA"/>
</dbReference>
<accession>A0A3G8XVE7</accession>
<feature type="chain" id="PRO_5017966374" description="Lipoprotein" evidence="2">
    <location>
        <begin position="24"/>
        <end position="210"/>
    </location>
</feature>
<dbReference type="RefSeq" id="WP_125025830.1">
    <property type="nucleotide sequence ID" value="NZ_CP034159.1"/>
</dbReference>
<evidence type="ECO:0000313" key="4">
    <source>
        <dbReference type="Proteomes" id="UP000270185"/>
    </source>
</evidence>
<name>A0A3G8XVE7_9FLAO</name>
<feature type="signal peptide" evidence="2">
    <location>
        <begin position="1"/>
        <end position="23"/>
    </location>
</feature>
<protein>
    <recommendedName>
        <fullName evidence="5">Lipoprotein</fullName>
    </recommendedName>
</protein>
<dbReference type="OrthoDB" id="163809at2"/>